<keyword evidence="4" id="KW-0175">Coiled coil</keyword>
<feature type="region of interest" description="Disordered" evidence="5">
    <location>
        <begin position="568"/>
        <end position="610"/>
    </location>
</feature>
<dbReference type="InterPro" id="IPR038425">
    <property type="entry name" value="GAT_sf"/>
</dbReference>
<dbReference type="Gene3D" id="1.20.58.160">
    <property type="match status" value="1"/>
</dbReference>
<evidence type="ECO:0000256" key="4">
    <source>
        <dbReference type="SAM" id="Coils"/>
    </source>
</evidence>
<feature type="domain" description="VHS" evidence="6">
    <location>
        <begin position="96"/>
        <end position="226"/>
    </location>
</feature>
<dbReference type="SUPFAM" id="SSF48464">
    <property type="entry name" value="ENTH/VHS domain"/>
    <property type="match status" value="1"/>
</dbReference>
<keyword evidence="2" id="KW-0813">Transport</keyword>
<dbReference type="Pfam" id="PF03127">
    <property type="entry name" value="GAT"/>
    <property type="match status" value="1"/>
</dbReference>
<protein>
    <recommendedName>
        <fullName evidence="10">GAT domain-containing protein</fullName>
    </recommendedName>
</protein>
<gene>
    <name evidence="8" type="ORF">QR685DRAFT_589874</name>
</gene>
<feature type="compositionally biased region" description="Gly residues" evidence="5">
    <location>
        <begin position="413"/>
        <end position="429"/>
    </location>
</feature>
<feature type="compositionally biased region" description="Low complexity" evidence="5">
    <location>
        <begin position="430"/>
        <end position="446"/>
    </location>
</feature>
<proteinExistence type="predicted"/>
<accession>A0ABR3D7T5</accession>
<feature type="coiled-coil region" evidence="4">
    <location>
        <begin position="332"/>
        <end position="359"/>
    </location>
</feature>
<dbReference type="SUPFAM" id="SSF89009">
    <property type="entry name" value="GAT-like domain"/>
    <property type="match status" value="1"/>
</dbReference>
<evidence type="ECO:0000256" key="2">
    <source>
        <dbReference type="ARBA" id="ARBA00022448"/>
    </source>
</evidence>
<evidence type="ECO:0000259" key="7">
    <source>
        <dbReference type="PROSITE" id="PS50909"/>
    </source>
</evidence>
<dbReference type="InterPro" id="IPR002014">
    <property type="entry name" value="VHS_dom"/>
</dbReference>
<evidence type="ECO:0000313" key="8">
    <source>
        <dbReference type="EMBL" id="KAL0468758.1"/>
    </source>
</evidence>
<evidence type="ECO:0000256" key="3">
    <source>
        <dbReference type="ARBA" id="ARBA00022927"/>
    </source>
</evidence>
<dbReference type="InterPro" id="IPR004152">
    <property type="entry name" value="GAT_dom"/>
</dbReference>
<evidence type="ECO:0000256" key="1">
    <source>
        <dbReference type="ARBA" id="ARBA00011446"/>
    </source>
</evidence>
<feature type="region of interest" description="Disordered" evidence="5">
    <location>
        <begin position="1"/>
        <end position="52"/>
    </location>
</feature>
<sequence>MKNFSMNKMLSSIKKKPTFSNAGSGSGNGNGEDATSDPTGDGPEATATRCVSHRQSQIQLHVRLGREDQGLCEQHIRSTPGPGSYAHIYRRTCQGSTSDLKQGDEVAFLPSIVEAAESSPAAAAECARLIRKYLHRDYWTKPSLQYNAIMLIRILADNPGATFTRNMDKKFADTTKELLRSGKDGNVRQLLMETLDAFENTKGYDENLQFLIEMWRREKEKAYRAYGHHISPPPPQQYSPYLSHHQSLPNQQEYFQRAQHTSRLPDPVELANRLEEARTSAKLLEQVVACTPPHEILSNDLIKEFADRCTSASRSIQEYMSATDPAPDNDTMESLIDTNEQLQQSLNHHQRAVLNAKKQLGLGSPGSESMSRPGSVAPVVNEQSRPPPAAASTSNSRNEGIQDWLASSSATAGGSGSGSGSGSGRGAGVGASSSSRGKGKAAATSSDDNWGLSDSKYEPISSRSIAGGSSSAAAAGPSRSHAGTPYRDEEDPFRDPIQPDSSASSMRRVQPSTLNTTNVGNNDERLSFEPYHPGFGGSGHSNSTSDGKSINDNYSYNSSSAYDYMGVGGGSGTGAGAGKASNSIPEPATPVSDDGLYGSGDVHRSTGVQR</sequence>
<evidence type="ECO:0000259" key="6">
    <source>
        <dbReference type="PROSITE" id="PS50179"/>
    </source>
</evidence>
<feature type="region of interest" description="Disordered" evidence="5">
    <location>
        <begin position="360"/>
        <end position="553"/>
    </location>
</feature>
<dbReference type="InterPro" id="IPR008942">
    <property type="entry name" value="ENTH_VHS"/>
</dbReference>
<dbReference type="Gene3D" id="1.25.40.90">
    <property type="match status" value="1"/>
</dbReference>
<dbReference type="CDD" id="cd21383">
    <property type="entry name" value="GAT_GGA_Tom1-like"/>
    <property type="match status" value="1"/>
</dbReference>
<comment type="caution">
    <text evidence="8">The sequence shown here is derived from an EMBL/GenBank/DDBJ whole genome shotgun (WGS) entry which is preliminary data.</text>
</comment>
<feature type="domain" description="GAT" evidence="7">
    <location>
        <begin position="265"/>
        <end position="354"/>
    </location>
</feature>
<dbReference type="Proteomes" id="UP001451303">
    <property type="component" value="Unassembled WGS sequence"/>
</dbReference>
<comment type="subunit">
    <text evidence="1">Component of the ESCRT-0 complex composed of HSE1 and VPS27.</text>
</comment>
<reference evidence="8 9" key="1">
    <citation type="submission" date="2023-09" db="EMBL/GenBank/DDBJ databases">
        <title>Multi-omics analysis of a traditional fermented food reveals byproduct-associated fungal strains for waste-to-food upcycling.</title>
        <authorList>
            <consortium name="Lawrence Berkeley National Laboratory"/>
            <person name="Rekdal V.M."/>
            <person name="Villalobos-Escobedo J.M."/>
            <person name="Rodriguez-Valeron N."/>
            <person name="Garcia M.O."/>
            <person name="Vasquez D.P."/>
            <person name="Damayanti I."/>
            <person name="Sorensen P.M."/>
            <person name="Baidoo E.E."/>
            <person name="De Carvalho A.C."/>
            <person name="Riley R."/>
            <person name="Lipzen A."/>
            <person name="He G."/>
            <person name="Yan M."/>
            <person name="Haridas S."/>
            <person name="Daum C."/>
            <person name="Yoshinaga Y."/>
            <person name="Ng V."/>
            <person name="Grigoriev I.V."/>
            <person name="Munk R."/>
            <person name="Nuraida L."/>
            <person name="Wijaya C.H."/>
            <person name="Morales P.-C."/>
            <person name="Keasling J.D."/>
        </authorList>
    </citation>
    <scope>NUCLEOTIDE SEQUENCE [LARGE SCALE GENOMIC DNA]</scope>
    <source>
        <strain evidence="8 9">FGSC 2613</strain>
    </source>
</reference>
<feature type="compositionally biased region" description="Polar residues" evidence="5">
    <location>
        <begin position="540"/>
        <end position="550"/>
    </location>
</feature>
<dbReference type="PROSITE" id="PS50179">
    <property type="entry name" value="VHS"/>
    <property type="match status" value="1"/>
</dbReference>
<evidence type="ECO:0000256" key="5">
    <source>
        <dbReference type="SAM" id="MobiDB-lite"/>
    </source>
</evidence>
<feature type="compositionally biased region" description="Low complexity" evidence="5">
    <location>
        <begin position="459"/>
        <end position="480"/>
    </location>
</feature>
<feature type="compositionally biased region" description="Polar residues" evidence="5">
    <location>
        <begin position="1"/>
        <end position="10"/>
    </location>
</feature>
<feature type="compositionally biased region" description="Polar residues" evidence="5">
    <location>
        <begin position="499"/>
        <end position="521"/>
    </location>
</feature>
<keyword evidence="3" id="KW-0653">Protein transport</keyword>
<dbReference type="EMBL" id="JAVLET010000006">
    <property type="protein sequence ID" value="KAL0468758.1"/>
    <property type="molecule type" value="Genomic_DNA"/>
</dbReference>
<name>A0ABR3D7T5_NEUIN</name>
<keyword evidence="9" id="KW-1185">Reference proteome</keyword>
<evidence type="ECO:0000313" key="9">
    <source>
        <dbReference type="Proteomes" id="UP001451303"/>
    </source>
</evidence>
<feature type="compositionally biased region" description="Gly residues" evidence="5">
    <location>
        <begin position="568"/>
        <end position="577"/>
    </location>
</feature>
<evidence type="ECO:0008006" key="10">
    <source>
        <dbReference type="Google" id="ProtNLM"/>
    </source>
</evidence>
<organism evidence="8 9">
    <name type="scientific">Neurospora intermedia</name>
    <dbReference type="NCBI Taxonomy" id="5142"/>
    <lineage>
        <taxon>Eukaryota</taxon>
        <taxon>Fungi</taxon>
        <taxon>Dikarya</taxon>
        <taxon>Ascomycota</taxon>
        <taxon>Pezizomycotina</taxon>
        <taxon>Sordariomycetes</taxon>
        <taxon>Sordariomycetidae</taxon>
        <taxon>Sordariales</taxon>
        <taxon>Sordariaceae</taxon>
        <taxon>Neurospora</taxon>
    </lineage>
</organism>
<dbReference type="PROSITE" id="PS50909">
    <property type="entry name" value="GAT"/>
    <property type="match status" value="1"/>
</dbReference>